<evidence type="ECO:0000256" key="1">
    <source>
        <dbReference type="ARBA" id="ARBA00001974"/>
    </source>
</evidence>
<keyword evidence="6" id="KW-0521">NADP</keyword>
<dbReference type="InterPro" id="IPR003171">
    <property type="entry name" value="Mehydrof_redctse-like"/>
</dbReference>
<evidence type="ECO:0000313" key="10">
    <source>
        <dbReference type="Proteomes" id="UP001157974"/>
    </source>
</evidence>
<reference evidence="9 10" key="1">
    <citation type="journal article" date="2023" name="Nat. Commun.">
        <title>Origin of minicircular mitochondrial genomes in red algae.</title>
        <authorList>
            <person name="Lee Y."/>
            <person name="Cho C.H."/>
            <person name="Lee Y.M."/>
            <person name="Park S.I."/>
            <person name="Yang J.H."/>
            <person name="West J.A."/>
            <person name="Bhattacharya D."/>
            <person name="Yoon H.S."/>
        </authorList>
    </citation>
    <scope>NUCLEOTIDE SEQUENCE [LARGE SCALE GENOMIC DNA]</scope>
    <source>
        <strain evidence="9 10">CCMP1338</strain>
        <tissue evidence="9">Whole cell</tissue>
    </source>
</reference>
<dbReference type="GO" id="GO:0035999">
    <property type="term" value="P:tetrahydrofolate interconversion"/>
    <property type="evidence" value="ECO:0007669"/>
    <property type="project" value="TreeGrafter"/>
</dbReference>
<dbReference type="EMBL" id="JAMWBK010000004">
    <property type="protein sequence ID" value="KAJ8905835.1"/>
    <property type="molecule type" value="Genomic_DNA"/>
</dbReference>
<evidence type="ECO:0000256" key="5">
    <source>
        <dbReference type="ARBA" id="ARBA00022827"/>
    </source>
</evidence>
<gene>
    <name evidence="9" type="ORF">NDN08_002340</name>
</gene>
<dbReference type="Proteomes" id="UP001157974">
    <property type="component" value="Unassembled WGS sequence"/>
</dbReference>
<dbReference type="PANTHER" id="PTHR45754">
    <property type="entry name" value="METHYLENETETRAHYDROFOLATE REDUCTASE"/>
    <property type="match status" value="1"/>
</dbReference>
<comment type="similarity">
    <text evidence="3">Belongs to the methylenetetrahydrofolate reductase family.</text>
</comment>
<dbReference type="PANTHER" id="PTHR45754:SF3">
    <property type="entry name" value="METHYLENETETRAHYDROFOLATE REDUCTASE (NADPH)"/>
    <property type="match status" value="1"/>
</dbReference>
<evidence type="ECO:0000313" key="9">
    <source>
        <dbReference type="EMBL" id="KAJ8905835.1"/>
    </source>
</evidence>
<dbReference type="InterPro" id="IPR053806">
    <property type="entry name" value="MTHFR_C"/>
</dbReference>
<evidence type="ECO:0000259" key="8">
    <source>
        <dbReference type="Pfam" id="PF21895"/>
    </source>
</evidence>
<dbReference type="GO" id="GO:0004489">
    <property type="term" value="F:methylenetetrahydrofolate reductase [NAD(P)H] activity"/>
    <property type="evidence" value="ECO:0007669"/>
    <property type="project" value="InterPro"/>
</dbReference>
<dbReference type="Pfam" id="PF02219">
    <property type="entry name" value="MTHFR"/>
    <property type="match status" value="1"/>
</dbReference>
<evidence type="ECO:0000256" key="3">
    <source>
        <dbReference type="ARBA" id="ARBA00006743"/>
    </source>
</evidence>
<dbReference type="GO" id="GO:0005829">
    <property type="term" value="C:cytosol"/>
    <property type="evidence" value="ECO:0007669"/>
    <property type="project" value="TreeGrafter"/>
</dbReference>
<keyword evidence="4" id="KW-0285">Flavoprotein</keyword>
<keyword evidence="5" id="KW-0274">FAD</keyword>
<organism evidence="9 10">
    <name type="scientific">Rhodosorus marinus</name>
    <dbReference type="NCBI Taxonomy" id="101924"/>
    <lineage>
        <taxon>Eukaryota</taxon>
        <taxon>Rhodophyta</taxon>
        <taxon>Stylonematophyceae</taxon>
        <taxon>Stylonematales</taxon>
        <taxon>Stylonemataceae</taxon>
        <taxon>Rhodosorus</taxon>
    </lineage>
</organism>
<dbReference type="FunFam" id="3.20.20.220:FF:000002">
    <property type="entry name" value="Methylenetetrahydrofolate reductase"/>
    <property type="match status" value="1"/>
</dbReference>
<dbReference type="InterPro" id="IPR004621">
    <property type="entry name" value="Fadh2_euk"/>
</dbReference>
<proteinExistence type="inferred from homology"/>
<dbReference type="SUPFAM" id="SSF51730">
    <property type="entry name" value="FAD-linked oxidoreductase"/>
    <property type="match status" value="1"/>
</dbReference>
<accession>A0AAV8UTF9</accession>
<comment type="caution">
    <text evidence="9">The sequence shown here is derived from an EMBL/GenBank/DDBJ whole genome shotgun (WGS) entry which is preliminary data.</text>
</comment>
<dbReference type="Pfam" id="PF21895">
    <property type="entry name" value="MTHFR_C"/>
    <property type="match status" value="1"/>
</dbReference>
<evidence type="ECO:0000256" key="7">
    <source>
        <dbReference type="ARBA" id="ARBA00023002"/>
    </source>
</evidence>
<sequence>MHETATDSNMDVNLREVPRVCDKIAQKEKEGKTFFSFEYFPPKTEAGVENLHARIDRMASLEPLFCDITWGAGGSTATLTMDIATNIQKYQGLDCMMHLTCTNMPAGVAKEALKESKEKGIHNILALRGDPPAGEEWKAAVDGFEHAIDLVKFIRQQYGDYFSITVAGYPEGHPDGFLAGKISYEEELANLKAKVEAGADVIITQMFFDVDLFLGFVKKCRDAGIKVPILPGILPLMNYNGFKRMTGFCKTAVPSELSEALEKVKDDDAAVKDLGIRYGIDMCTKILKSGLCPGIHFYTLNTENTVMAMVDGLGFVSSTEAIRSLPFRQSTLDPRRNERVRPIYWANRFKSYLYRTTNWEKYPEIQWTNGTARMFSDPPKENILNNGDVTPEAAKKLLEHYGELDSIAAVQAMFAKYYSKERANFPWCEKDGLYEQASLMKSQLLWMCKLGLLPINAQARANGVPSSDPVLGWGAKKGLVYQKAYVEFFAPKDQLDALIESAKEYPTVTISALSSKTDMVMSNTMDSATTVTWGIFPNQEILQPWVLDPVSFKAWSDEAFGIWRSLASHYGLDSNSSKTINRIADTYYLVSMLDNDYAQGDVFKVISQSIRN</sequence>
<comment type="pathway">
    <text evidence="2">One-carbon metabolism; tetrahydrofolate interconversion.</text>
</comment>
<keyword evidence="7" id="KW-0560">Oxidoreductase</keyword>
<keyword evidence="10" id="KW-1185">Reference proteome</keyword>
<dbReference type="InterPro" id="IPR029041">
    <property type="entry name" value="FAD-linked_oxidoreductase-like"/>
</dbReference>
<dbReference type="Gene3D" id="3.20.20.220">
    <property type="match status" value="1"/>
</dbReference>
<evidence type="ECO:0000256" key="6">
    <source>
        <dbReference type="ARBA" id="ARBA00022857"/>
    </source>
</evidence>
<evidence type="ECO:0000256" key="2">
    <source>
        <dbReference type="ARBA" id="ARBA00004777"/>
    </source>
</evidence>
<dbReference type="GO" id="GO:0009086">
    <property type="term" value="P:methionine biosynthetic process"/>
    <property type="evidence" value="ECO:0007669"/>
    <property type="project" value="TreeGrafter"/>
</dbReference>
<dbReference type="NCBIfam" id="TIGR00677">
    <property type="entry name" value="fadh2_euk"/>
    <property type="match status" value="1"/>
</dbReference>
<dbReference type="CDD" id="cd00537">
    <property type="entry name" value="MTHFR"/>
    <property type="match status" value="1"/>
</dbReference>
<feature type="domain" description="MTHFR SAM-binding regulatory" evidence="8">
    <location>
        <begin position="323"/>
        <end position="606"/>
    </location>
</feature>
<dbReference type="AlphaFoldDB" id="A0AAV8UTF9"/>
<protein>
    <recommendedName>
        <fullName evidence="8">MTHFR SAM-binding regulatory domain-containing protein</fullName>
    </recommendedName>
</protein>
<comment type="cofactor">
    <cofactor evidence="1">
        <name>FAD</name>
        <dbReference type="ChEBI" id="CHEBI:57692"/>
    </cofactor>
</comment>
<evidence type="ECO:0000256" key="4">
    <source>
        <dbReference type="ARBA" id="ARBA00022630"/>
    </source>
</evidence>
<name>A0AAV8UTF9_9RHOD</name>
<dbReference type="GO" id="GO:0071949">
    <property type="term" value="F:FAD binding"/>
    <property type="evidence" value="ECO:0007669"/>
    <property type="project" value="TreeGrafter"/>
</dbReference>